<proteinExistence type="predicted"/>
<dbReference type="PANTHER" id="PTHR35337:SF1">
    <property type="entry name" value="SLR1478 PROTEIN"/>
    <property type="match status" value="1"/>
</dbReference>
<comment type="caution">
    <text evidence="2">The sequence shown here is derived from an EMBL/GenBank/DDBJ whole genome shotgun (WGS) entry which is preliminary data.</text>
</comment>
<sequence length="340" mass="37740">MHIQRWIARREPHWKTLELLLDRAERLGLKSLSATEIHDLASLYRSVSADLARARTHQVGAVIVQDLQKLTSRGYAQIYQGTRRQEWHKVWEFYQSGFAQVLRETLVYTMLATTIFCLSALVAWWFAWLDPNFLELIVPERLIQLVRDDGELWMGRIMGDSPGNSSDIMTNNIGVCLRSIAGGLLAGIGTVYILVFNGLLIGAIAALVAQNNLAFPFWGFVFPHGALELPAIFIAGGAGLMIAKALLFPDNYRRLDAFKIYGPKVAQITFGMIPMLLIAGGIEGFISPNPAIPDSLKYIIGTVIFLGLVAYILPHSAALQAQTLKQLVKRRFNSAEDASS</sequence>
<dbReference type="InterPro" id="IPR002798">
    <property type="entry name" value="SpoIIM-like"/>
</dbReference>
<feature type="transmembrane region" description="Helical" evidence="1">
    <location>
        <begin position="298"/>
        <end position="321"/>
    </location>
</feature>
<name>A0A928Z4H2_9CYAN</name>
<dbReference type="EMBL" id="JADEXQ010000075">
    <property type="protein sequence ID" value="MBE9031774.1"/>
    <property type="molecule type" value="Genomic_DNA"/>
</dbReference>
<dbReference type="PANTHER" id="PTHR35337">
    <property type="entry name" value="SLR1478 PROTEIN"/>
    <property type="match status" value="1"/>
</dbReference>
<dbReference type="AlphaFoldDB" id="A0A928Z4H2"/>
<accession>A0A928Z4H2</accession>
<keyword evidence="3" id="KW-1185">Reference proteome</keyword>
<keyword evidence="1" id="KW-0812">Transmembrane</keyword>
<dbReference type="Pfam" id="PF01944">
    <property type="entry name" value="SpoIIM"/>
    <property type="match status" value="1"/>
</dbReference>
<feature type="transmembrane region" description="Helical" evidence="1">
    <location>
        <begin position="168"/>
        <end position="186"/>
    </location>
</feature>
<organism evidence="2 3">
    <name type="scientific">Romeriopsis navalis LEGE 11480</name>
    <dbReference type="NCBI Taxonomy" id="2777977"/>
    <lineage>
        <taxon>Bacteria</taxon>
        <taxon>Bacillati</taxon>
        <taxon>Cyanobacteriota</taxon>
        <taxon>Cyanophyceae</taxon>
        <taxon>Leptolyngbyales</taxon>
        <taxon>Leptolyngbyaceae</taxon>
        <taxon>Romeriopsis</taxon>
        <taxon>Romeriopsis navalis</taxon>
    </lineage>
</organism>
<evidence type="ECO:0000313" key="2">
    <source>
        <dbReference type="EMBL" id="MBE9031774.1"/>
    </source>
</evidence>
<dbReference type="Proteomes" id="UP000625316">
    <property type="component" value="Unassembled WGS sequence"/>
</dbReference>
<gene>
    <name evidence="2" type="ORF">IQ266_18735</name>
</gene>
<keyword evidence="1" id="KW-0472">Membrane</keyword>
<keyword evidence="1" id="KW-1133">Transmembrane helix</keyword>
<feature type="transmembrane region" description="Helical" evidence="1">
    <location>
        <begin position="229"/>
        <end position="247"/>
    </location>
</feature>
<reference evidence="2" key="1">
    <citation type="submission" date="2020-10" db="EMBL/GenBank/DDBJ databases">
        <authorList>
            <person name="Castelo-Branco R."/>
            <person name="Eusebio N."/>
            <person name="Adriana R."/>
            <person name="Vieira A."/>
            <person name="Brugerolle De Fraissinette N."/>
            <person name="Rezende De Castro R."/>
            <person name="Schneider M.P."/>
            <person name="Vasconcelos V."/>
            <person name="Leao P.N."/>
        </authorList>
    </citation>
    <scope>NUCLEOTIDE SEQUENCE</scope>
    <source>
        <strain evidence="2">LEGE 11480</strain>
    </source>
</reference>
<feature type="transmembrane region" description="Helical" evidence="1">
    <location>
        <begin position="268"/>
        <end position="286"/>
    </location>
</feature>
<feature type="transmembrane region" description="Helical" evidence="1">
    <location>
        <begin position="106"/>
        <end position="127"/>
    </location>
</feature>
<evidence type="ECO:0000256" key="1">
    <source>
        <dbReference type="SAM" id="Phobius"/>
    </source>
</evidence>
<evidence type="ECO:0000313" key="3">
    <source>
        <dbReference type="Proteomes" id="UP000625316"/>
    </source>
</evidence>
<protein>
    <submittedName>
        <fullName evidence="2">Stage II sporulation protein M</fullName>
    </submittedName>
</protein>